<proteinExistence type="predicted"/>
<organism evidence="2">
    <name type="scientific">Fusarium oxysporum (strain Fo5176)</name>
    <name type="common">Fusarium vascular wilt</name>
    <dbReference type="NCBI Taxonomy" id="660025"/>
    <lineage>
        <taxon>Eukaryota</taxon>
        <taxon>Fungi</taxon>
        <taxon>Dikarya</taxon>
        <taxon>Ascomycota</taxon>
        <taxon>Pezizomycotina</taxon>
        <taxon>Sordariomycetes</taxon>
        <taxon>Hypocreomycetidae</taxon>
        <taxon>Hypocreales</taxon>
        <taxon>Nectriaceae</taxon>
        <taxon>Fusarium</taxon>
        <taxon>Fusarium oxysporum species complex</taxon>
    </lineage>
</organism>
<feature type="domain" description="DDE-1" evidence="1">
    <location>
        <begin position="52"/>
        <end position="132"/>
    </location>
</feature>
<dbReference type="Pfam" id="PF03184">
    <property type="entry name" value="DDE_1"/>
    <property type="match status" value="1"/>
</dbReference>
<accession>F9GG94</accession>
<protein>
    <recommendedName>
        <fullName evidence="1">DDE-1 domain-containing protein</fullName>
    </recommendedName>
</protein>
<name>F9GG94_FUSOF</name>
<gene>
    <name evidence="2" type="ORF">FOXB_17678</name>
</gene>
<evidence type="ECO:0000313" key="2">
    <source>
        <dbReference type="EMBL" id="EGU71813.1"/>
    </source>
</evidence>
<dbReference type="AlphaFoldDB" id="F9GG94"/>
<reference evidence="2" key="1">
    <citation type="journal article" date="2012" name="Mol. Plant Microbe Interact.">
        <title>A highly conserved effector in Fusarium oxysporum is required for full virulence on Arabidopsis.</title>
        <authorList>
            <person name="Thatcher L.F."/>
            <person name="Gardiner D.M."/>
            <person name="Kazan K."/>
            <person name="Manners J."/>
        </authorList>
    </citation>
    <scope>NUCLEOTIDE SEQUENCE [LARGE SCALE GENOMIC DNA]</scope>
    <source>
        <strain evidence="2">Fo5176</strain>
    </source>
</reference>
<comment type="caution">
    <text evidence="2">The sequence shown here is derived from an EMBL/GenBank/DDBJ whole genome shotgun (WGS) entry which is preliminary data.</text>
</comment>
<sequence>MAGGQASGSDTISSSVGLQNGLLNNLKLIARFVDLSGSKTISVKTIRSSPGDNSRIFQDEGNQYAPGIKVIYNDHAYNNEDLMESWLKDDIPTVKSATEDFLLVMDAATFHLTDRVKEEVRRQLVTPALIPAGWYLNNSIVRKWIYTS</sequence>
<dbReference type="InterPro" id="IPR004875">
    <property type="entry name" value="DDE_SF_endonuclease_dom"/>
</dbReference>
<dbReference type="EMBL" id="AFQF01007593">
    <property type="protein sequence ID" value="EGU71813.1"/>
    <property type="molecule type" value="Genomic_DNA"/>
</dbReference>
<evidence type="ECO:0000259" key="1">
    <source>
        <dbReference type="Pfam" id="PF03184"/>
    </source>
</evidence>
<dbReference type="GO" id="GO:0003676">
    <property type="term" value="F:nucleic acid binding"/>
    <property type="evidence" value="ECO:0007669"/>
    <property type="project" value="InterPro"/>
</dbReference>
<dbReference type="STRING" id="660025.F9GG94"/>